<organism evidence="3 4">
    <name type="scientific">Cryobacterium tagatosivorans</name>
    <dbReference type="NCBI Taxonomy" id="1259199"/>
    <lineage>
        <taxon>Bacteria</taxon>
        <taxon>Bacillati</taxon>
        <taxon>Actinomycetota</taxon>
        <taxon>Actinomycetes</taxon>
        <taxon>Micrococcales</taxon>
        <taxon>Microbacteriaceae</taxon>
        <taxon>Cryobacterium</taxon>
    </lineage>
</organism>
<evidence type="ECO:0000256" key="1">
    <source>
        <dbReference type="ARBA" id="ARBA00022747"/>
    </source>
</evidence>
<gene>
    <name evidence="3" type="ORF">E3O23_00610</name>
</gene>
<dbReference type="GO" id="GO:0003677">
    <property type="term" value="F:DNA binding"/>
    <property type="evidence" value="ECO:0007669"/>
    <property type="project" value="UniProtKB-KW"/>
</dbReference>
<evidence type="ECO:0000256" key="2">
    <source>
        <dbReference type="ARBA" id="ARBA00023125"/>
    </source>
</evidence>
<keyword evidence="2" id="KW-0238">DNA-binding</keyword>
<proteinExistence type="predicted"/>
<dbReference type="InterPro" id="IPR044946">
    <property type="entry name" value="Restrct_endonuc_typeI_TRD_sf"/>
</dbReference>
<dbReference type="OrthoDB" id="3197085at2"/>
<dbReference type="GO" id="GO:0009307">
    <property type="term" value="P:DNA restriction-modification system"/>
    <property type="evidence" value="ECO:0007669"/>
    <property type="project" value="UniProtKB-KW"/>
</dbReference>
<dbReference type="GO" id="GO:0004519">
    <property type="term" value="F:endonuclease activity"/>
    <property type="evidence" value="ECO:0007669"/>
    <property type="project" value="UniProtKB-KW"/>
</dbReference>
<dbReference type="CDD" id="cd16961">
    <property type="entry name" value="RMtype1_S_TRD-CR_like"/>
    <property type="match status" value="1"/>
</dbReference>
<accession>A0A4R8UKJ6</accession>
<evidence type="ECO:0000313" key="4">
    <source>
        <dbReference type="Proteomes" id="UP000297866"/>
    </source>
</evidence>
<reference evidence="3 4" key="1">
    <citation type="submission" date="2019-03" db="EMBL/GenBank/DDBJ databases">
        <title>Genomics of glacier-inhabiting Cryobacterium strains.</title>
        <authorList>
            <person name="Liu Q."/>
            <person name="Xin Y.-H."/>
        </authorList>
    </citation>
    <scope>NUCLEOTIDE SEQUENCE [LARGE SCALE GENOMIC DNA]</scope>
    <source>
        <strain evidence="3 4">Sr47</strain>
    </source>
</reference>
<dbReference type="AlphaFoldDB" id="A0A4R8UKJ6"/>
<keyword evidence="1" id="KW-0680">Restriction system</keyword>
<keyword evidence="3" id="KW-0540">Nuclease</keyword>
<dbReference type="EMBL" id="SOEZ01000006">
    <property type="protein sequence ID" value="TFB56752.1"/>
    <property type="molecule type" value="Genomic_DNA"/>
</dbReference>
<sequence length="121" mass="13658">MELKEPAVAIMPLFVLRPLADVVDAGYLAWFLNQQPAEQHFAQGATGTTVRIVNKPILESLDVILPPLETQRKIGSLALCAATERNLIERISERRYELLNRQLADLVNNFAQSHMNERPHT</sequence>
<keyword evidence="4" id="KW-1185">Reference proteome</keyword>
<name>A0A4R8UKJ6_9MICO</name>
<protein>
    <submittedName>
        <fullName evidence="3">Restriction endonuclease subunit S</fullName>
    </submittedName>
</protein>
<keyword evidence="3" id="KW-0378">Hydrolase</keyword>
<dbReference type="Proteomes" id="UP000297866">
    <property type="component" value="Unassembled WGS sequence"/>
</dbReference>
<dbReference type="RefSeq" id="WP_134486773.1">
    <property type="nucleotide sequence ID" value="NZ_SOEZ01000006.1"/>
</dbReference>
<dbReference type="Gene3D" id="3.90.220.20">
    <property type="entry name" value="DNA methylase specificity domains"/>
    <property type="match status" value="1"/>
</dbReference>
<keyword evidence="3" id="KW-0255">Endonuclease</keyword>
<evidence type="ECO:0000313" key="3">
    <source>
        <dbReference type="EMBL" id="TFB56752.1"/>
    </source>
</evidence>
<dbReference type="SUPFAM" id="SSF116734">
    <property type="entry name" value="DNA methylase specificity domain"/>
    <property type="match status" value="1"/>
</dbReference>
<comment type="caution">
    <text evidence="3">The sequence shown here is derived from an EMBL/GenBank/DDBJ whole genome shotgun (WGS) entry which is preliminary data.</text>
</comment>